<dbReference type="Pfam" id="PF07160">
    <property type="entry name" value="SKA1"/>
    <property type="match status" value="1"/>
</dbReference>
<reference evidence="1" key="1">
    <citation type="submission" date="2025-08" db="UniProtKB">
        <authorList>
            <consortium name="Ensembl"/>
        </authorList>
    </citation>
    <scope>IDENTIFICATION</scope>
</reference>
<name>A0A8D2L4U0_VARKO</name>
<dbReference type="InterPro" id="IPR009829">
    <property type="entry name" value="SKA1"/>
</dbReference>
<dbReference type="Gene3D" id="6.10.250.1370">
    <property type="match status" value="1"/>
</dbReference>
<keyword evidence="2" id="KW-1185">Reference proteome</keyword>
<dbReference type="GO" id="GO:0007059">
    <property type="term" value="P:chromosome segregation"/>
    <property type="evidence" value="ECO:0007669"/>
    <property type="project" value="InterPro"/>
</dbReference>
<dbReference type="GO" id="GO:0051301">
    <property type="term" value="P:cell division"/>
    <property type="evidence" value="ECO:0007669"/>
    <property type="project" value="InterPro"/>
</dbReference>
<protein>
    <submittedName>
        <fullName evidence="1">Uncharacterized protein</fullName>
    </submittedName>
</protein>
<accession>A0A8D2L4U0</accession>
<proteinExistence type="predicted"/>
<dbReference type="GO" id="GO:0008017">
    <property type="term" value="F:microtubule binding"/>
    <property type="evidence" value="ECO:0007669"/>
    <property type="project" value="InterPro"/>
</dbReference>
<reference evidence="1" key="2">
    <citation type="submission" date="2025-09" db="UniProtKB">
        <authorList>
            <consortium name="Ensembl"/>
        </authorList>
    </citation>
    <scope>IDENTIFICATION</scope>
</reference>
<dbReference type="AlphaFoldDB" id="A0A8D2L4U0"/>
<dbReference type="Ensembl" id="ENSVKKT00000017028.1">
    <property type="protein sequence ID" value="ENSVKKP00000016615.1"/>
    <property type="gene ID" value="ENSVKKG00000011361.1"/>
</dbReference>
<dbReference type="Proteomes" id="UP000694545">
    <property type="component" value="Unplaced"/>
</dbReference>
<evidence type="ECO:0000313" key="2">
    <source>
        <dbReference type="Proteomes" id="UP000694545"/>
    </source>
</evidence>
<evidence type="ECO:0000313" key="1">
    <source>
        <dbReference type="Ensembl" id="ENSVKKP00000016615.1"/>
    </source>
</evidence>
<organism evidence="1 2">
    <name type="scientific">Varanus komodoensis</name>
    <name type="common">Komodo dragon</name>
    <dbReference type="NCBI Taxonomy" id="61221"/>
    <lineage>
        <taxon>Eukaryota</taxon>
        <taxon>Metazoa</taxon>
        <taxon>Chordata</taxon>
        <taxon>Craniata</taxon>
        <taxon>Vertebrata</taxon>
        <taxon>Euteleostomi</taxon>
        <taxon>Lepidosauria</taxon>
        <taxon>Squamata</taxon>
        <taxon>Bifurcata</taxon>
        <taxon>Unidentata</taxon>
        <taxon>Episquamata</taxon>
        <taxon>Toxicofera</taxon>
        <taxon>Anguimorpha</taxon>
        <taxon>Paleoanguimorpha</taxon>
        <taxon>Varanoidea</taxon>
        <taxon>Varanidae</taxon>
        <taxon>Varanus</taxon>
    </lineage>
</organism>
<sequence>MASMDLNGLSCHINTKISIIKKSLQLRKMGKMDPSLKTVLGKIAHEMYLLNDLLNQLELECHRQEGQQNQLKVANNRNGGPPFHPHIYLTPIMAKMATLGGSHKNS</sequence>